<feature type="transmembrane region" description="Helical" evidence="6">
    <location>
        <begin position="435"/>
        <end position="458"/>
    </location>
</feature>
<feature type="transmembrane region" description="Helical" evidence="6">
    <location>
        <begin position="222"/>
        <end position="241"/>
    </location>
</feature>
<keyword evidence="2" id="KW-0813">Transport</keyword>
<evidence type="ECO:0000256" key="5">
    <source>
        <dbReference type="ARBA" id="ARBA00023136"/>
    </source>
</evidence>
<dbReference type="InterPro" id="IPR011701">
    <property type="entry name" value="MFS"/>
</dbReference>
<feature type="transmembrane region" description="Helical" evidence="6">
    <location>
        <begin position="394"/>
        <end position="415"/>
    </location>
</feature>
<evidence type="ECO:0000256" key="6">
    <source>
        <dbReference type="SAM" id="Phobius"/>
    </source>
</evidence>
<evidence type="ECO:0000313" key="11">
    <source>
        <dbReference type="Proteomes" id="UP001060771"/>
    </source>
</evidence>
<feature type="transmembrane region" description="Helical" evidence="6">
    <location>
        <begin position="325"/>
        <end position="345"/>
    </location>
</feature>
<sequence>MDRPQFMVLLLMTLSSFMVALDSTIVVLALPVMLTALHSDLSTLVWVILIYILAVTIFSTQFGKLGDLRGRARMFNLGMILFGVGSALCGLSTNAIELIGFRTIQAFGGSLMSSNTMAIASDYFRPEERGFVFGTTSMGWNLGAVAGILAGGVITTFIGWRWIFYINVPIAILGFMAGLIYLRDRGVRVRQEFDVYGAITLGLSLGLLSMAGVTYAGVGYDATVGAMTILGIVLLLLFVYIESRARSPLISLSLFRIRMFTLSSFSYFFQYMANNAILFLLIMYLQGVRGLNPFYASLWLVPGYLLGSIAATFGGRLADRSDARVIASIGLTLQAVAYVLYDTLLTLATPFYYITMISSISGIGAGMFFAANGKMVMFEVPRGMYGIASGTNRTIGNIGILLSFIIAIVVSSMAIPRSIAFQIFVGSSTLTPSLMAPFINSLHLAFRVSLVLIAVAIATSWSRTRVPMTQQKKIVNKP</sequence>
<dbReference type="PROSITE" id="PS50850">
    <property type="entry name" value="MFS"/>
    <property type="match status" value="1"/>
</dbReference>
<dbReference type="PANTHER" id="PTHR42718:SF9">
    <property type="entry name" value="MAJOR FACILITATOR SUPERFAMILY MULTIDRUG TRANSPORTER MFSC"/>
    <property type="match status" value="1"/>
</dbReference>
<dbReference type="PANTHER" id="PTHR42718">
    <property type="entry name" value="MAJOR FACILITATOR SUPERFAMILY MULTIDRUG TRANSPORTER MFSC"/>
    <property type="match status" value="1"/>
</dbReference>
<dbReference type="EMBL" id="BMNM01000008">
    <property type="protein sequence ID" value="GGI82135.1"/>
    <property type="molecule type" value="Genomic_DNA"/>
</dbReference>
<feature type="transmembrane region" description="Helical" evidence="6">
    <location>
        <begin position="44"/>
        <end position="62"/>
    </location>
</feature>
<evidence type="ECO:0000256" key="4">
    <source>
        <dbReference type="ARBA" id="ARBA00022989"/>
    </source>
</evidence>
<dbReference type="InterPro" id="IPR036259">
    <property type="entry name" value="MFS_trans_sf"/>
</dbReference>
<feature type="transmembrane region" description="Helical" evidence="6">
    <location>
        <begin position="7"/>
        <end position="32"/>
    </location>
</feature>
<evidence type="ECO:0000256" key="2">
    <source>
        <dbReference type="ARBA" id="ARBA00022448"/>
    </source>
</evidence>
<gene>
    <name evidence="9" type="ORF">GCM10007112_18610</name>
    <name evidence="8" type="ORF">Vsou_18780</name>
</gene>
<dbReference type="InterPro" id="IPR020846">
    <property type="entry name" value="MFS_dom"/>
</dbReference>
<reference evidence="11" key="3">
    <citation type="submission" date="2022-09" db="EMBL/GenBank/DDBJ databases">
        <title>Complete genome sequence of Vulcanisaeta souniana.</title>
        <authorList>
            <person name="Kato S."/>
            <person name="Itoh T."/>
            <person name="Ohkuma M."/>
        </authorList>
    </citation>
    <scope>NUCLEOTIDE SEQUENCE [LARGE SCALE GENOMIC DNA]</scope>
    <source>
        <strain evidence="11">JCM 11219</strain>
    </source>
</reference>
<proteinExistence type="predicted"/>
<dbReference type="RefSeq" id="WP_188603689.1">
    <property type="nucleotide sequence ID" value="NZ_AP026830.1"/>
</dbReference>
<protein>
    <submittedName>
        <fullName evidence="9">MFS transporter</fullName>
    </submittedName>
</protein>
<reference evidence="8" key="4">
    <citation type="journal article" date="2023" name="Microbiol. Resour. Announc.">
        <title>Complete Genome Sequence of Vulcanisaeta souniana Strain IC-059, a Hyperthermophilic Archaeon Isolated from Hot Spring Water in Japan.</title>
        <authorList>
            <person name="Kato S."/>
            <person name="Itoh T."/>
            <person name="Wu L."/>
            <person name="Ma J."/>
            <person name="Ohkuma M."/>
        </authorList>
    </citation>
    <scope>NUCLEOTIDE SEQUENCE</scope>
    <source>
        <strain evidence="8">JCM 11219</strain>
    </source>
</reference>
<dbReference type="GeneID" id="76207420"/>
<dbReference type="Proteomes" id="UP001060771">
    <property type="component" value="Chromosome"/>
</dbReference>
<dbReference type="AlphaFoldDB" id="A0A830EG63"/>
<comment type="subcellular location">
    <subcellularLocation>
        <location evidence="1">Membrane</location>
        <topology evidence="1">Multi-pass membrane protein</topology>
    </subcellularLocation>
</comment>
<feature type="transmembrane region" description="Helical" evidence="6">
    <location>
        <begin position="194"/>
        <end position="216"/>
    </location>
</feature>
<name>A0A830EG63_9CREN</name>
<keyword evidence="5 6" id="KW-0472">Membrane</keyword>
<reference evidence="9" key="2">
    <citation type="submission" date="2020-09" db="EMBL/GenBank/DDBJ databases">
        <authorList>
            <person name="Sun Q."/>
            <person name="Ohkuma M."/>
        </authorList>
    </citation>
    <scope>NUCLEOTIDE SEQUENCE</scope>
    <source>
        <strain evidence="9">JCM 11219</strain>
    </source>
</reference>
<feature type="transmembrane region" description="Helical" evidence="6">
    <location>
        <begin position="162"/>
        <end position="182"/>
    </location>
</feature>
<dbReference type="GO" id="GO:0016020">
    <property type="term" value="C:membrane"/>
    <property type="evidence" value="ECO:0007669"/>
    <property type="project" value="UniProtKB-SubCell"/>
</dbReference>
<dbReference type="OrthoDB" id="117970at2157"/>
<evidence type="ECO:0000259" key="7">
    <source>
        <dbReference type="PROSITE" id="PS50850"/>
    </source>
</evidence>
<dbReference type="Pfam" id="PF07690">
    <property type="entry name" value="MFS_1"/>
    <property type="match status" value="2"/>
</dbReference>
<evidence type="ECO:0000313" key="8">
    <source>
        <dbReference type="EMBL" id="BDR92785.1"/>
    </source>
</evidence>
<feature type="transmembrane region" description="Helical" evidence="6">
    <location>
        <begin position="262"/>
        <end position="282"/>
    </location>
</feature>
<keyword evidence="3 6" id="KW-0812">Transmembrane</keyword>
<evidence type="ECO:0000256" key="3">
    <source>
        <dbReference type="ARBA" id="ARBA00022692"/>
    </source>
</evidence>
<accession>A0A830EG63</accession>
<feature type="transmembrane region" description="Helical" evidence="6">
    <location>
        <begin position="294"/>
        <end position="313"/>
    </location>
</feature>
<evidence type="ECO:0000256" key="1">
    <source>
        <dbReference type="ARBA" id="ARBA00004141"/>
    </source>
</evidence>
<feature type="transmembrane region" description="Helical" evidence="6">
    <location>
        <begin position="351"/>
        <end position="373"/>
    </location>
</feature>
<evidence type="ECO:0000313" key="10">
    <source>
        <dbReference type="Proteomes" id="UP000657075"/>
    </source>
</evidence>
<dbReference type="SUPFAM" id="SSF103473">
    <property type="entry name" value="MFS general substrate transporter"/>
    <property type="match status" value="1"/>
</dbReference>
<organism evidence="9 10">
    <name type="scientific">Vulcanisaeta souniana JCM 11219</name>
    <dbReference type="NCBI Taxonomy" id="1293586"/>
    <lineage>
        <taxon>Archaea</taxon>
        <taxon>Thermoproteota</taxon>
        <taxon>Thermoprotei</taxon>
        <taxon>Thermoproteales</taxon>
        <taxon>Thermoproteaceae</taxon>
        <taxon>Vulcanisaeta</taxon>
    </lineage>
</organism>
<dbReference type="GO" id="GO:0022857">
    <property type="term" value="F:transmembrane transporter activity"/>
    <property type="evidence" value="ECO:0007669"/>
    <property type="project" value="InterPro"/>
</dbReference>
<dbReference type="Gene3D" id="1.20.1250.20">
    <property type="entry name" value="MFS general substrate transporter like domains"/>
    <property type="match status" value="2"/>
</dbReference>
<feature type="domain" description="Major facilitator superfamily (MFS) profile" evidence="7">
    <location>
        <begin position="8"/>
        <end position="443"/>
    </location>
</feature>
<keyword evidence="4 6" id="KW-1133">Transmembrane helix</keyword>
<dbReference type="EMBL" id="AP026830">
    <property type="protein sequence ID" value="BDR92785.1"/>
    <property type="molecule type" value="Genomic_DNA"/>
</dbReference>
<dbReference type="CDD" id="cd17321">
    <property type="entry name" value="MFS_MMR_MDR_like"/>
    <property type="match status" value="1"/>
</dbReference>
<reference evidence="9" key="1">
    <citation type="journal article" date="2014" name="Int. J. Syst. Evol. Microbiol.">
        <title>Complete genome sequence of Corynebacterium casei LMG S-19264T (=DSM 44701T), isolated from a smear-ripened cheese.</title>
        <authorList>
            <consortium name="US DOE Joint Genome Institute (JGI-PGF)"/>
            <person name="Walter F."/>
            <person name="Albersmeier A."/>
            <person name="Kalinowski J."/>
            <person name="Ruckert C."/>
        </authorList>
    </citation>
    <scope>NUCLEOTIDE SEQUENCE</scope>
    <source>
        <strain evidence="9">JCM 11219</strain>
    </source>
</reference>
<feature type="transmembrane region" description="Helical" evidence="6">
    <location>
        <begin position="131"/>
        <end position="156"/>
    </location>
</feature>
<evidence type="ECO:0000313" key="9">
    <source>
        <dbReference type="EMBL" id="GGI82135.1"/>
    </source>
</evidence>
<keyword evidence="11" id="KW-1185">Reference proteome</keyword>
<dbReference type="Proteomes" id="UP000657075">
    <property type="component" value="Unassembled WGS sequence"/>
</dbReference>